<dbReference type="InterPro" id="IPR008928">
    <property type="entry name" value="6-hairpin_glycosidase_sf"/>
</dbReference>
<organism evidence="3 4">
    <name type="scientific">Hymenobacter roseosalivarius DSM 11622</name>
    <dbReference type="NCBI Taxonomy" id="645990"/>
    <lineage>
        <taxon>Bacteria</taxon>
        <taxon>Pseudomonadati</taxon>
        <taxon>Bacteroidota</taxon>
        <taxon>Cytophagia</taxon>
        <taxon>Cytophagales</taxon>
        <taxon>Hymenobacteraceae</taxon>
        <taxon>Hymenobacter</taxon>
    </lineage>
</organism>
<dbReference type="PROSITE" id="PS51257">
    <property type="entry name" value="PROKAR_LIPOPROTEIN"/>
    <property type="match status" value="1"/>
</dbReference>
<reference evidence="3 4" key="1">
    <citation type="submission" date="2017-04" db="EMBL/GenBank/DDBJ databases">
        <authorList>
            <person name="Afonso C.L."/>
            <person name="Miller P.J."/>
            <person name="Scott M.A."/>
            <person name="Spackman E."/>
            <person name="Goraichik I."/>
            <person name="Dimitrov K.M."/>
            <person name="Suarez D.L."/>
            <person name="Swayne D.E."/>
        </authorList>
    </citation>
    <scope>NUCLEOTIDE SEQUENCE [LARGE SCALE GENOMIC DNA]</scope>
    <source>
        <strain evidence="3 4">DSM 11622</strain>
    </source>
</reference>
<feature type="domain" description="Spermatogenesis-associated protein 20-like TRX" evidence="2">
    <location>
        <begin position="46"/>
        <end position="200"/>
    </location>
</feature>
<keyword evidence="4" id="KW-1185">Reference proteome</keyword>
<evidence type="ECO:0000259" key="2">
    <source>
        <dbReference type="Pfam" id="PF03190"/>
    </source>
</evidence>
<dbReference type="Gene3D" id="3.40.30.10">
    <property type="entry name" value="Glutaredoxin"/>
    <property type="match status" value="1"/>
</dbReference>
<dbReference type="Gene3D" id="1.50.10.20">
    <property type="match status" value="2"/>
</dbReference>
<accession>A0A1W1W1I2</accession>
<gene>
    <name evidence="3" type="ORF">SAMN00120144_0205</name>
</gene>
<dbReference type="GO" id="GO:0005975">
    <property type="term" value="P:carbohydrate metabolic process"/>
    <property type="evidence" value="ECO:0007669"/>
    <property type="project" value="InterPro"/>
</dbReference>
<dbReference type="InterPro" id="IPR004879">
    <property type="entry name" value="Ssp411-like_TRX"/>
</dbReference>
<dbReference type="Pfam" id="PF03190">
    <property type="entry name" value="Thioredox_DsbH"/>
    <property type="match status" value="1"/>
</dbReference>
<dbReference type="SUPFAM" id="SSF48208">
    <property type="entry name" value="Six-hairpin glycosidases"/>
    <property type="match status" value="1"/>
</dbReference>
<feature type="region of interest" description="Disordered" evidence="1">
    <location>
        <begin position="25"/>
        <end position="46"/>
    </location>
</feature>
<dbReference type="STRING" id="645990.SAMN00120144_0205"/>
<evidence type="ECO:0000256" key="1">
    <source>
        <dbReference type="SAM" id="MobiDB-lite"/>
    </source>
</evidence>
<dbReference type="PIRSF" id="PIRSF006402">
    <property type="entry name" value="UCP006402_thioredoxin"/>
    <property type="match status" value="1"/>
</dbReference>
<name>A0A1W1W1I2_9BACT</name>
<dbReference type="AlphaFoldDB" id="A0A1W1W1I2"/>
<dbReference type="PANTHER" id="PTHR42899">
    <property type="entry name" value="SPERMATOGENESIS-ASSOCIATED PROTEIN 20"/>
    <property type="match status" value="1"/>
</dbReference>
<sequence length="713" mass="80203">MMLRKSILLSIGIQFLILSGCAQDSKPVKDEGRAKPAKEQSSETLNRLAKASSPYLREHADNPVDWYEWGPEALAKAKRENKPLLVSIGYAACHWCHVMERESFMDSTVARLMNENFVAVKVDREERPDVDQVFMSAAQLITGSGGWPLNAFALPDGRPFYVGTYFPKDQWVQVLQQLAEAYKTQHPKVEQQAAAITQGIQGQEVIALATGSSKTFTKAAYSGLYANWKSSIDFKKGGFSRAPKFPLPVGWEFVLQSYYLTGNKEALAAVVTTLDEMAKGGIYDQLGGGFARYSTDADWFAPHFEKMLYDNGQLVSLYAHAYKVTKNPLYAEVIRETLAFIQREMTSPEGGFYASLNADSEGEEGKFYVWTQKEIQQALEEKPARLVGDYYQVKQSGNWERGQNILHRESTKEAFAKSNGLTADEWDKLLANAKKKLLKERSKRVRPSTDDKVLTSWNALMLKGYLDAYLALGDDAYLQTALQNARFLEKNMVRKDGRLWRNYKDGKPSIDAFLDDYALLADAYIQLYQATLEVQWLKKARVITDYAVAHFRDAKSGMFFYTSGQSEGLVVRKMELTDNVMPASNSVMANVLYRLGEYYDHPTYLQMSQAMLNHVAGEVPAGGPYYANWASLLGMMAYGPFEIAIMGKEAVAKSHQMQQYYLPTALFMGGKEENLPLLESKGVEEGTLIYVCRNKTCKMPVKEVQAAMQQLLP</sequence>
<dbReference type="CDD" id="cd02955">
    <property type="entry name" value="SSP411"/>
    <property type="match status" value="1"/>
</dbReference>
<dbReference type="InterPro" id="IPR024705">
    <property type="entry name" value="Ssp411"/>
</dbReference>
<dbReference type="PANTHER" id="PTHR42899:SF1">
    <property type="entry name" value="SPERMATOGENESIS-ASSOCIATED PROTEIN 20"/>
    <property type="match status" value="1"/>
</dbReference>
<evidence type="ECO:0000313" key="4">
    <source>
        <dbReference type="Proteomes" id="UP000192266"/>
    </source>
</evidence>
<feature type="compositionally biased region" description="Basic and acidic residues" evidence="1">
    <location>
        <begin position="26"/>
        <end position="41"/>
    </location>
</feature>
<evidence type="ECO:0000313" key="3">
    <source>
        <dbReference type="EMBL" id="SMB99458.1"/>
    </source>
</evidence>
<dbReference type="InterPro" id="IPR036249">
    <property type="entry name" value="Thioredoxin-like_sf"/>
</dbReference>
<dbReference type="SUPFAM" id="SSF52833">
    <property type="entry name" value="Thioredoxin-like"/>
    <property type="match status" value="1"/>
</dbReference>
<dbReference type="Proteomes" id="UP000192266">
    <property type="component" value="Unassembled WGS sequence"/>
</dbReference>
<dbReference type="EMBL" id="FWWW01000091">
    <property type="protein sequence ID" value="SMB99458.1"/>
    <property type="molecule type" value="Genomic_DNA"/>
</dbReference>
<dbReference type="RefSeq" id="WP_234997427.1">
    <property type="nucleotide sequence ID" value="NZ_FWWW01000091.1"/>
</dbReference>
<protein>
    <recommendedName>
        <fullName evidence="2">Spermatogenesis-associated protein 20-like TRX domain-containing protein</fullName>
    </recommendedName>
</protein>
<proteinExistence type="predicted"/>